<evidence type="ECO:0000313" key="1">
    <source>
        <dbReference type="EMBL" id="GGM10433.1"/>
    </source>
</evidence>
<sequence>MAAMTDPGNALALYQQAFAAGVIPLQPCRLDPSLLMAVDHPNGKKRFSYMRFTGTKMTALVMFAQDGMEEGGPIFNIGYAVDDCARGRGLAQSTLVAALAELEHGLKGANVPVLNVEAVINIDHIVSQRVAATIFPDAPKPIIDSGSGLPALHYYRSILLNAPRA</sequence>
<organism evidence="1 2">
    <name type="scientific">Pseudooceanicola nanhaiensis</name>
    <dbReference type="NCBI Taxonomy" id="375761"/>
    <lineage>
        <taxon>Bacteria</taxon>
        <taxon>Pseudomonadati</taxon>
        <taxon>Pseudomonadota</taxon>
        <taxon>Alphaproteobacteria</taxon>
        <taxon>Rhodobacterales</taxon>
        <taxon>Paracoccaceae</taxon>
        <taxon>Pseudooceanicola</taxon>
    </lineage>
</organism>
<dbReference type="AlphaFoldDB" id="A0A917WKB2"/>
<protein>
    <submittedName>
        <fullName evidence="1">Uncharacterized protein</fullName>
    </submittedName>
</protein>
<accession>A0A917WKB2</accession>
<gene>
    <name evidence="1" type="ORF">GCM10011534_35710</name>
</gene>
<reference evidence="1" key="1">
    <citation type="journal article" date="2014" name="Int. J. Syst. Evol. Microbiol.">
        <title>Complete genome sequence of Corynebacterium casei LMG S-19264T (=DSM 44701T), isolated from a smear-ripened cheese.</title>
        <authorList>
            <consortium name="US DOE Joint Genome Institute (JGI-PGF)"/>
            <person name="Walter F."/>
            <person name="Albersmeier A."/>
            <person name="Kalinowski J."/>
            <person name="Ruckert C."/>
        </authorList>
    </citation>
    <scope>NUCLEOTIDE SEQUENCE</scope>
    <source>
        <strain evidence="1">CGMCC 1.6293</strain>
    </source>
</reference>
<name>A0A917WKB2_9RHOB</name>
<dbReference type="EMBL" id="BMLF01000002">
    <property type="protein sequence ID" value="GGM10433.1"/>
    <property type="molecule type" value="Genomic_DNA"/>
</dbReference>
<dbReference type="RefSeq" id="WP_156954690.1">
    <property type="nucleotide sequence ID" value="NZ_BMLF01000002.1"/>
</dbReference>
<reference evidence="1" key="2">
    <citation type="submission" date="2020-09" db="EMBL/GenBank/DDBJ databases">
        <authorList>
            <person name="Sun Q."/>
            <person name="Zhou Y."/>
        </authorList>
    </citation>
    <scope>NUCLEOTIDE SEQUENCE</scope>
    <source>
        <strain evidence="1">CGMCC 1.6293</strain>
    </source>
</reference>
<dbReference type="Proteomes" id="UP000649829">
    <property type="component" value="Unassembled WGS sequence"/>
</dbReference>
<keyword evidence="2" id="KW-1185">Reference proteome</keyword>
<proteinExistence type="predicted"/>
<evidence type="ECO:0000313" key="2">
    <source>
        <dbReference type="Proteomes" id="UP000649829"/>
    </source>
</evidence>
<comment type="caution">
    <text evidence="1">The sequence shown here is derived from an EMBL/GenBank/DDBJ whole genome shotgun (WGS) entry which is preliminary data.</text>
</comment>